<protein>
    <submittedName>
        <fullName evidence="3">Uncharacterized protein</fullName>
    </submittedName>
</protein>
<feature type="region of interest" description="Disordered" evidence="2">
    <location>
        <begin position="246"/>
        <end position="275"/>
    </location>
</feature>
<keyword evidence="4" id="KW-1185">Reference proteome</keyword>
<dbReference type="PANTHER" id="PTHR13359:SF2">
    <property type="entry name" value="LARGE RIBOSOMAL SUBUNIT PROTEIN ML40"/>
    <property type="match status" value="1"/>
</dbReference>
<feature type="coiled-coil region" evidence="1">
    <location>
        <begin position="188"/>
        <end position="215"/>
    </location>
</feature>
<dbReference type="EMBL" id="LFYR01000838">
    <property type="protein sequence ID" value="KMZ68513.1"/>
    <property type="molecule type" value="Genomic_DNA"/>
</dbReference>
<dbReference type="OrthoDB" id="64875at2759"/>
<dbReference type="PANTHER" id="PTHR13359">
    <property type="entry name" value="39S RIBOSOMAL PROTEIN L40, MITOCHONDRIAL"/>
    <property type="match status" value="1"/>
</dbReference>
<feature type="compositionally biased region" description="Basic residues" evidence="2">
    <location>
        <begin position="248"/>
        <end position="275"/>
    </location>
</feature>
<dbReference type="STRING" id="29655.A0A0K9PHF7"/>
<dbReference type="AlphaFoldDB" id="A0A0K9PHF7"/>
<organism evidence="3 4">
    <name type="scientific">Zostera marina</name>
    <name type="common">Eelgrass</name>
    <dbReference type="NCBI Taxonomy" id="29655"/>
    <lineage>
        <taxon>Eukaryota</taxon>
        <taxon>Viridiplantae</taxon>
        <taxon>Streptophyta</taxon>
        <taxon>Embryophyta</taxon>
        <taxon>Tracheophyta</taxon>
        <taxon>Spermatophyta</taxon>
        <taxon>Magnoliopsida</taxon>
        <taxon>Liliopsida</taxon>
        <taxon>Zosteraceae</taxon>
        <taxon>Zostera</taxon>
    </lineage>
</organism>
<name>A0A0K9PHF7_ZOSMR</name>
<dbReference type="GO" id="GO:0005762">
    <property type="term" value="C:mitochondrial large ribosomal subunit"/>
    <property type="evidence" value="ECO:0007669"/>
    <property type="project" value="InterPro"/>
</dbReference>
<dbReference type="Proteomes" id="UP000036987">
    <property type="component" value="Unassembled WGS sequence"/>
</dbReference>
<proteinExistence type="predicted"/>
<feature type="region of interest" description="Disordered" evidence="2">
    <location>
        <begin position="69"/>
        <end position="98"/>
    </location>
</feature>
<reference evidence="4" key="1">
    <citation type="journal article" date="2016" name="Nature">
        <title>The genome of the seagrass Zostera marina reveals angiosperm adaptation to the sea.</title>
        <authorList>
            <person name="Olsen J.L."/>
            <person name="Rouze P."/>
            <person name="Verhelst B."/>
            <person name="Lin Y.-C."/>
            <person name="Bayer T."/>
            <person name="Collen J."/>
            <person name="Dattolo E."/>
            <person name="De Paoli E."/>
            <person name="Dittami S."/>
            <person name="Maumus F."/>
            <person name="Michel G."/>
            <person name="Kersting A."/>
            <person name="Lauritano C."/>
            <person name="Lohaus R."/>
            <person name="Toepel M."/>
            <person name="Tonon T."/>
            <person name="Vanneste K."/>
            <person name="Amirebrahimi M."/>
            <person name="Brakel J."/>
            <person name="Bostroem C."/>
            <person name="Chovatia M."/>
            <person name="Grimwood J."/>
            <person name="Jenkins J.W."/>
            <person name="Jueterbock A."/>
            <person name="Mraz A."/>
            <person name="Stam W.T."/>
            <person name="Tice H."/>
            <person name="Bornberg-Bauer E."/>
            <person name="Green P.J."/>
            <person name="Pearson G.A."/>
            <person name="Procaccini G."/>
            <person name="Duarte C.M."/>
            <person name="Schmutz J."/>
            <person name="Reusch T.B.H."/>
            <person name="Van de Peer Y."/>
        </authorList>
    </citation>
    <scope>NUCLEOTIDE SEQUENCE [LARGE SCALE GENOMIC DNA]</scope>
    <source>
        <strain evidence="4">cv. Finnish</strain>
    </source>
</reference>
<feature type="compositionally biased region" description="Basic and acidic residues" evidence="2">
    <location>
        <begin position="83"/>
        <end position="98"/>
    </location>
</feature>
<dbReference type="InterPro" id="IPR039145">
    <property type="entry name" value="Ribosomal_mL40_metazoa/plant"/>
</dbReference>
<evidence type="ECO:0000256" key="1">
    <source>
        <dbReference type="SAM" id="Coils"/>
    </source>
</evidence>
<dbReference type="GO" id="GO:0005761">
    <property type="term" value="C:mitochondrial ribosome"/>
    <property type="evidence" value="ECO:0000318"/>
    <property type="project" value="GO_Central"/>
</dbReference>
<evidence type="ECO:0000313" key="4">
    <source>
        <dbReference type="Proteomes" id="UP000036987"/>
    </source>
</evidence>
<keyword evidence="1" id="KW-0175">Coiled coil</keyword>
<evidence type="ECO:0000256" key="2">
    <source>
        <dbReference type="SAM" id="MobiDB-lite"/>
    </source>
</evidence>
<accession>A0A0K9PHF7</accession>
<sequence length="275" mass="31120">MIGRISRLKPLLFHSSSIIRISNVTPPIPVTYHSPPISAIQQPFLPYFLQTRSVSGTPKGKARLKTIAGLQKKSFSQKKKKKGDGDPRGKGGRPLETKSRPIILRLNARLRRREAEREKLGLVSKLRKRDLEIMNVRSASANVKAPESSVNGTTMMGPEGMSLMELGFVDGEKVKCLKMTVEEGRTLAKEYSRLLMRWDRERQRMEMELLRLRIDAINALPENLKKAALWPVVKKVKKKIAYNDDEKKRKKSLIGKGKGIKKPAGMMKKKVQKKG</sequence>
<evidence type="ECO:0000313" key="3">
    <source>
        <dbReference type="EMBL" id="KMZ68513.1"/>
    </source>
</evidence>
<gene>
    <name evidence="3" type="ORF">ZOSMA_239G00200</name>
</gene>
<comment type="caution">
    <text evidence="3">The sequence shown here is derived from an EMBL/GenBank/DDBJ whole genome shotgun (WGS) entry which is preliminary data.</text>
</comment>